<dbReference type="Proteomes" id="UP001501624">
    <property type="component" value="Unassembled WGS sequence"/>
</dbReference>
<comment type="caution">
    <text evidence="1">The sequence shown here is derived from an EMBL/GenBank/DDBJ whole genome shotgun (WGS) entry which is preliminary data.</text>
</comment>
<organism evidence="1 2">
    <name type="scientific">Amycolatopsis tucumanensis</name>
    <dbReference type="NCBI Taxonomy" id="401106"/>
    <lineage>
        <taxon>Bacteria</taxon>
        <taxon>Bacillati</taxon>
        <taxon>Actinomycetota</taxon>
        <taxon>Actinomycetes</taxon>
        <taxon>Pseudonocardiales</taxon>
        <taxon>Pseudonocardiaceae</taxon>
        <taxon>Amycolatopsis</taxon>
    </lineage>
</organism>
<gene>
    <name evidence="1" type="ORF">GCM10022380_54580</name>
</gene>
<reference evidence="2" key="1">
    <citation type="journal article" date="2019" name="Int. J. Syst. Evol. Microbiol.">
        <title>The Global Catalogue of Microorganisms (GCM) 10K type strain sequencing project: providing services to taxonomists for standard genome sequencing and annotation.</title>
        <authorList>
            <consortium name="The Broad Institute Genomics Platform"/>
            <consortium name="The Broad Institute Genome Sequencing Center for Infectious Disease"/>
            <person name="Wu L."/>
            <person name="Ma J."/>
        </authorList>
    </citation>
    <scope>NUCLEOTIDE SEQUENCE [LARGE SCALE GENOMIC DNA]</scope>
    <source>
        <strain evidence="2">JCM 17017</strain>
    </source>
</reference>
<protein>
    <submittedName>
        <fullName evidence="1">Uncharacterized protein</fullName>
    </submittedName>
</protein>
<name>A0ABP7IY21_9PSEU</name>
<evidence type="ECO:0000313" key="2">
    <source>
        <dbReference type="Proteomes" id="UP001501624"/>
    </source>
</evidence>
<dbReference type="RefSeq" id="WP_237336432.1">
    <property type="nucleotide sequence ID" value="NZ_BAABCM010000008.1"/>
</dbReference>
<proteinExistence type="predicted"/>
<evidence type="ECO:0000313" key="1">
    <source>
        <dbReference type="EMBL" id="GAA3829088.1"/>
    </source>
</evidence>
<sequence>MLYLVRRPDGHVYARDTDLGLCRFAADGLGVGATIEQPDGEVIYRVTEESLHNDYDLFNE</sequence>
<accession>A0ABP7IY21</accession>
<keyword evidence="2" id="KW-1185">Reference proteome</keyword>
<dbReference type="EMBL" id="BAABCM010000008">
    <property type="protein sequence ID" value="GAA3829088.1"/>
    <property type="molecule type" value="Genomic_DNA"/>
</dbReference>